<evidence type="ECO:0000313" key="3">
    <source>
        <dbReference type="Proteomes" id="UP001163104"/>
    </source>
</evidence>
<dbReference type="Gene3D" id="3.40.1350.10">
    <property type="match status" value="1"/>
</dbReference>
<gene>
    <name evidence="2" type="ORF">OD459_26880</name>
</gene>
<dbReference type="PANTHER" id="PTHR30015">
    <property type="entry name" value="MRR RESTRICTION SYSTEM PROTEIN"/>
    <property type="match status" value="1"/>
</dbReference>
<dbReference type="InterPro" id="IPR011856">
    <property type="entry name" value="tRNA_endonuc-like_dom_sf"/>
</dbReference>
<dbReference type="SUPFAM" id="SSF52980">
    <property type="entry name" value="Restriction endonuclease-like"/>
    <property type="match status" value="1"/>
</dbReference>
<reference evidence="2" key="1">
    <citation type="submission" date="2022-10" db="EMBL/GenBank/DDBJ databases">
        <title>Mechanism of multi-heavy metal repair in Cytobacillus Firmus M7.</title>
        <authorList>
            <person name="Li X."/>
            <person name="Yu C."/>
        </authorList>
    </citation>
    <scope>NUCLEOTIDE SEQUENCE</scope>
    <source>
        <strain evidence="2">M7</strain>
        <plasmid evidence="2">p1</plasmid>
    </source>
</reference>
<accession>A0AA46SMC6</accession>
<geneLocation type="plasmid" evidence="2 3">
    <name>p1</name>
</geneLocation>
<dbReference type="Proteomes" id="UP001163104">
    <property type="component" value="Plasmid p1"/>
</dbReference>
<dbReference type="GO" id="GO:0003677">
    <property type="term" value="F:DNA binding"/>
    <property type="evidence" value="ECO:0007669"/>
    <property type="project" value="InterPro"/>
</dbReference>
<dbReference type="RefSeq" id="WP_263600202.1">
    <property type="nucleotide sequence ID" value="NZ_CP107028.1"/>
</dbReference>
<dbReference type="InterPro" id="IPR007560">
    <property type="entry name" value="Restrct_endonuc_IV_Mrr"/>
</dbReference>
<evidence type="ECO:0000259" key="1">
    <source>
        <dbReference type="Pfam" id="PF04471"/>
    </source>
</evidence>
<keyword evidence="2" id="KW-0378">Hydrolase</keyword>
<proteinExistence type="predicted"/>
<name>A0AA46SMC6_CYTFI</name>
<dbReference type="PANTHER" id="PTHR30015:SF7">
    <property type="entry name" value="TYPE IV METHYL-DIRECTED RESTRICTION ENZYME ECOKMRR"/>
    <property type="match status" value="1"/>
</dbReference>
<keyword evidence="2" id="KW-0614">Plasmid</keyword>
<dbReference type="AlphaFoldDB" id="A0AA46SMC6"/>
<organism evidence="2 3">
    <name type="scientific">Cytobacillus firmus</name>
    <name type="common">Bacillus firmus</name>
    <dbReference type="NCBI Taxonomy" id="1399"/>
    <lineage>
        <taxon>Bacteria</taxon>
        <taxon>Bacillati</taxon>
        <taxon>Bacillota</taxon>
        <taxon>Bacilli</taxon>
        <taxon>Bacillales</taxon>
        <taxon>Bacillaceae</taxon>
        <taxon>Cytobacillus</taxon>
    </lineage>
</organism>
<dbReference type="GO" id="GO:0009307">
    <property type="term" value="P:DNA restriction-modification system"/>
    <property type="evidence" value="ECO:0007669"/>
    <property type="project" value="InterPro"/>
</dbReference>
<keyword evidence="2" id="KW-0255">Endonuclease</keyword>
<dbReference type="InterPro" id="IPR011335">
    <property type="entry name" value="Restrct_endonuc-II-like"/>
</dbReference>
<dbReference type="InterPro" id="IPR052906">
    <property type="entry name" value="Type_IV_Methyl-Rstrct_Enzyme"/>
</dbReference>
<sequence>MLLVEIMIAVVLIAAFIQFQRVKRQTNYKTALLASHIDSSLEMKRTLAMGLYLRFRKEYEDDKNPIKENSIFIKQDPFLFESFVAEVFEKARGGSTWVSPPTGDFGVDFEHVTEEGKFLGQVKCYKGDLAFDSIATIHYNMVKQGSIGGYVVTTGSFTKIAKEYAEELNIELIDGVKLVELWLAGLENAEQEIKQVLPEYV</sequence>
<keyword evidence="2" id="KW-0540">Nuclease</keyword>
<feature type="domain" description="Restriction endonuclease type IV Mrr" evidence="1">
    <location>
        <begin position="76"/>
        <end position="181"/>
    </location>
</feature>
<protein>
    <submittedName>
        <fullName evidence="2">Restriction endonuclease</fullName>
    </submittedName>
</protein>
<evidence type="ECO:0000313" key="2">
    <source>
        <dbReference type="EMBL" id="UYG98109.1"/>
    </source>
</evidence>
<dbReference type="Pfam" id="PF04471">
    <property type="entry name" value="Mrr_cat"/>
    <property type="match status" value="1"/>
</dbReference>
<dbReference type="GO" id="GO:0015666">
    <property type="term" value="F:restriction endodeoxyribonuclease activity"/>
    <property type="evidence" value="ECO:0007669"/>
    <property type="project" value="TreeGrafter"/>
</dbReference>
<dbReference type="EMBL" id="CP107028">
    <property type="protein sequence ID" value="UYG98109.1"/>
    <property type="molecule type" value="Genomic_DNA"/>
</dbReference>